<accession>A0ABQ8JLL4</accession>
<sequence>MKTSSTNYNAKLNQHWNHHDHDDQFRRQSLIN</sequence>
<evidence type="ECO:0000256" key="1">
    <source>
        <dbReference type="SAM" id="MobiDB-lite"/>
    </source>
</evidence>
<keyword evidence="3" id="KW-1185">Reference proteome</keyword>
<dbReference type="EMBL" id="NJHN03000032">
    <property type="protein sequence ID" value="KAH9423315.1"/>
    <property type="molecule type" value="Genomic_DNA"/>
</dbReference>
<name>A0ABQ8JLL4_DERPT</name>
<proteinExistence type="predicted"/>
<feature type="compositionally biased region" description="Basic and acidic residues" evidence="1">
    <location>
        <begin position="17"/>
        <end position="26"/>
    </location>
</feature>
<gene>
    <name evidence="2" type="ORF">DERP_003593</name>
</gene>
<feature type="region of interest" description="Disordered" evidence="1">
    <location>
        <begin position="1"/>
        <end position="32"/>
    </location>
</feature>
<evidence type="ECO:0000313" key="2">
    <source>
        <dbReference type="EMBL" id="KAH9423315.1"/>
    </source>
</evidence>
<reference evidence="2 3" key="1">
    <citation type="journal article" date="2018" name="J. Allergy Clin. Immunol.">
        <title>High-quality assembly of Dermatophagoides pteronyssinus genome and transcriptome reveals a wide range of novel allergens.</title>
        <authorList>
            <person name="Liu X.Y."/>
            <person name="Yang K.Y."/>
            <person name="Wang M.Q."/>
            <person name="Kwok J.S."/>
            <person name="Zeng X."/>
            <person name="Yang Z."/>
            <person name="Xiao X.J."/>
            <person name="Lau C.P."/>
            <person name="Li Y."/>
            <person name="Huang Z.M."/>
            <person name="Ba J.G."/>
            <person name="Yim A.K."/>
            <person name="Ouyang C.Y."/>
            <person name="Ngai S.M."/>
            <person name="Chan T.F."/>
            <person name="Leung E.L."/>
            <person name="Liu L."/>
            <person name="Liu Z.G."/>
            <person name="Tsui S.K."/>
        </authorList>
    </citation>
    <scope>NUCLEOTIDE SEQUENCE [LARGE SCALE GENOMIC DNA]</scope>
    <source>
        <strain evidence="2">Derp</strain>
    </source>
</reference>
<feature type="compositionally biased region" description="Polar residues" evidence="1">
    <location>
        <begin position="1"/>
        <end position="15"/>
    </location>
</feature>
<organism evidence="2 3">
    <name type="scientific">Dermatophagoides pteronyssinus</name>
    <name type="common">European house dust mite</name>
    <dbReference type="NCBI Taxonomy" id="6956"/>
    <lineage>
        <taxon>Eukaryota</taxon>
        <taxon>Metazoa</taxon>
        <taxon>Ecdysozoa</taxon>
        <taxon>Arthropoda</taxon>
        <taxon>Chelicerata</taxon>
        <taxon>Arachnida</taxon>
        <taxon>Acari</taxon>
        <taxon>Acariformes</taxon>
        <taxon>Sarcoptiformes</taxon>
        <taxon>Astigmata</taxon>
        <taxon>Psoroptidia</taxon>
        <taxon>Analgoidea</taxon>
        <taxon>Pyroglyphidae</taxon>
        <taxon>Dermatophagoidinae</taxon>
        <taxon>Dermatophagoides</taxon>
    </lineage>
</organism>
<dbReference type="Proteomes" id="UP000887458">
    <property type="component" value="Unassembled WGS sequence"/>
</dbReference>
<protein>
    <submittedName>
        <fullName evidence="2">Uncharacterized protein</fullName>
    </submittedName>
</protein>
<comment type="caution">
    <text evidence="2">The sequence shown here is derived from an EMBL/GenBank/DDBJ whole genome shotgun (WGS) entry which is preliminary data.</text>
</comment>
<evidence type="ECO:0000313" key="3">
    <source>
        <dbReference type="Proteomes" id="UP000887458"/>
    </source>
</evidence>
<reference evidence="2 3" key="2">
    <citation type="journal article" date="2022" name="Mol. Biol. Evol.">
        <title>Comparative Genomics Reveals Insights into the Divergent Evolution of Astigmatic Mites and Household Pest Adaptations.</title>
        <authorList>
            <person name="Xiong Q."/>
            <person name="Wan A.T."/>
            <person name="Liu X."/>
            <person name="Fung C.S."/>
            <person name="Xiao X."/>
            <person name="Malainual N."/>
            <person name="Hou J."/>
            <person name="Wang L."/>
            <person name="Wang M."/>
            <person name="Yang K.Y."/>
            <person name="Cui Y."/>
            <person name="Leung E.L."/>
            <person name="Nong W."/>
            <person name="Shin S.K."/>
            <person name="Au S.W."/>
            <person name="Jeong K.Y."/>
            <person name="Chew F.T."/>
            <person name="Hui J.H."/>
            <person name="Leung T.F."/>
            <person name="Tungtrongchitr A."/>
            <person name="Zhong N."/>
            <person name="Liu Z."/>
            <person name="Tsui S.K."/>
        </authorList>
    </citation>
    <scope>NUCLEOTIDE SEQUENCE [LARGE SCALE GENOMIC DNA]</scope>
    <source>
        <strain evidence="2">Derp</strain>
    </source>
</reference>